<keyword evidence="6" id="KW-1185">Reference proteome</keyword>
<evidence type="ECO:0000313" key="6">
    <source>
        <dbReference type="Proteomes" id="UP000237947"/>
    </source>
</evidence>
<name>A0A2S0KL24_9FIRM</name>
<dbReference type="InterPro" id="IPR011004">
    <property type="entry name" value="Trimer_LpxA-like_sf"/>
</dbReference>
<dbReference type="PANTHER" id="PTHR42811">
    <property type="entry name" value="SERINE ACETYLTRANSFERASE"/>
    <property type="match status" value="1"/>
</dbReference>
<keyword evidence="2" id="KW-0028">Amino-acid biosynthesis</keyword>
<dbReference type="GO" id="GO:0008652">
    <property type="term" value="P:amino acid biosynthetic process"/>
    <property type="evidence" value="ECO:0007669"/>
    <property type="project" value="UniProtKB-KW"/>
</dbReference>
<dbReference type="GO" id="GO:0016746">
    <property type="term" value="F:acyltransferase activity"/>
    <property type="evidence" value="ECO:0007669"/>
    <property type="project" value="UniProtKB-KW"/>
</dbReference>
<dbReference type="SUPFAM" id="SSF51161">
    <property type="entry name" value="Trimeric LpxA-like enzymes"/>
    <property type="match status" value="1"/>
</dbReference>
<dbReference type="Proteomes" id="UP000237947">
    <property type="component" value="Chromosome"/>
</dbReference>
<organism evidence="5 6">
    <name type="scientific">Fastidiosipila sanguinis</name>
    <dbReference type="NCBI Taxonomy" id="236753"/>
    <lineage>
        <taxon>Bacteria</taxon>
        <taxon>Bacillati</taxon>
        <taxon>Bacillota</taxon>
        <taxon>Clostridia</taxon>
        <taxon>Eubacteriales</taxon>
        <taxon>Oscillospiraceae</taxon>
        <taxon>Fastidiosipila</taxon>
    </lineage>
</organism>
<reference evidence="6" key="1">
    <citation type="submission" date="2018-02" db="EMBL/GenBank/DDBJ databases">
        <authorList>
            <person name="Holder M.E."/>
            <person name="Ajami N.J."/>
            <person name="Petrosino J.F."/>
        </authorList>
    </citation>
    <scope>NUCLEOTIDE SEQUENCE [LARGE SCALE GENOMIC DNA]</scope>
    <source>
        <strain evidence="6">CCUG 47711</strain>
    </source>
</reference>
<dbReference type="InterPro" id="IPR045304">
    <property type="entry name" value="LbH_SAT"/>
</dbReference>
<keyword evidence="4" id="KW-0012">Acyltransferase</keyword>
<evidence type="ECO:0000256" key="2">
    <source>
        <dbReference type="ARBA" id="ARBA00022605"/>
    </source>
</evidence>
<protein>
    <submittedName>
        <fullName evidence="5">Serine acetyltransferase</fullName>
    </submittedName>
</protein>
<proteinExistence type="predicted"/>
<evidence type="ECO:0000256" key="4">
    <source>
        <dbReference type="ARBA" id="ARBA00023315"/>
    </source>
</evidence>
<dbReference type="NCBIfam" id="NF041874">
    <property type="entry name" value="EPS_EpsC"/>
    <property type="match status" value="1"/>
</dbReference>
<dbReference type="Gene3D" id="2.160.10.10">
    <property type="entry name" value="Hexapeptide repeat proteins"/>
    <property type="match status" value="1"/>
</dbReference>
<keyword evidence="3 5" id="KW-0808">Transferase</keyword>
<evidence type="ECO:0000256" key="1">
    <source>
        <dbReference type="ARBA" id="ARBA00004876"/>
    </source>
</evidence>
<sequence>MYMHSYQNVLTELDLVCQRNNLNKENVEAIPEIAQVEKALELIRSIIFPEFSNKGHLDMSAELAQFVEIMEVEICRSLNLKPEMKNLEKVERRKDAKKILNDYLSQLPEILELLLGDLEAIYEGDPAAESRMEIAISYLSYQAIVIYRLAHPFYEAGVPIIPKLMSEYAHKITGIDIHPGAQIGKNFFIDHGTGIVIGETTVIGDNVKIYQGVTLGALSLKEGRELREVKRHPTIGNKVVIYANATILGGDTVIGDGVIIGGGTFITKSVEENTQVYLDAKKLPIKSRK</sequence>
<evidence type="ECO:0000313" key="5">
    <source>
        <dbReference type="EMBL" id="AVM41735.1"/>
    </source>
</evidence>
<accession>A0A2S0KL24</accession>
<gene>
    <name evidence="5" type="ORF">C5Q98_00150</name>
</gene>
<dbReference type="Gene3D" id="1.10.3130.10">
    <property type="entry name" value="serine acetyltransferase, domain 1"/>
    <property type="match status" value="1"/>
</dbReference>
<dbReference type="InterPro" id="IPR042122">
    <property type="entry name" value="Ser_AcTrfase_N_sf"/>
</dbReference>
<dbReference type="KEGG" id="fsa:C5Q98_00150"/>
<evidence type="ECO:0000256" key="3">
    <source>
        <dbReference type="ARBA" id="ARBA00022679"/>
    </source>
</evidence>
<dbReference type="OrthoDB" id="9801456at2"/>
<dbReference type="AlphaFoldDB" id="A0A2S0KL24"/>
<comment type="pathway">
    <text evidence="1">Amino-acid biosynthesis; L-cysteine biosynthesis; L-cysteine from L-serine: step 1/2.</text>
</comment>
<dbReference type="CDD" id="cd03354">
    <property type="entry name" value="LbH_SAT"/>
    <property type="match status" value="1"/>
</dbReference>
<dbReference type="EMBL" id="CP027226">
    <property type="protein sequence ID" value="AVM41735.1"/>
    <property type="molecule type" value="Genomic_DNA"/>
</dbReference>
<dbReference type="InterPro" id="IPR053376">
    <property type="entry name" value="Serine_acetyltransferase"/>
</dbReference>